<proteinExistence type="predicted"/>
<reference evidence="2 3" key="1">
    <citation type="submission" date="2015-01" db="EMBL/GenBank/DDBJ databases">
        <title>Genome sequencing of Jeotgalibacillus soli.</title>
        <authorList>
            <person name="Goh K.M."/>
            <person name="Chan K.-G."/>
            <person name="Yaakop A.S."/>
            <person name="Ee R."/>
            <person name="Gan H.M."/>
            <person name="Chan C.S."/>
        </authorList>
    </citation>
    <scope>NUCLEOTIDE SEQUENCE [LARGE SCALE GENOMIC DNA]</scope>
    <source>
        <strain evidence="2 3">P9</strain>
    </source>
</reference>
<dbReference type="AlphaFoldDB" id="A0A0C2VMZ7"/>
<dbReference type="GO" id="GO:0008324">
    <property type="term" value="F:monoatomic cation transmembrane transporter activity"/>
    <property type="evidence" value="ECO:0007669"/>
    <property type="project" value="InterPro"/>
</dbReference>
<organism evidence="2 3">
    <name type="scientific">Jeotgalibacillus soli</name>
    <dbReference type="NCBI Taxonomy" id="889306"/>
    <lineage>
        <taxon>Bacteria</taxon>
        <taxon>Bacillati</taxon>
        <taxon>Bacillota</taxon>
        <taxon>Bacilli</taxon>
        <taxon>Bacillales</taxon>
        <taxon>Caryophanaceae</taxon>
        <taxon>Jeotgalibacillus</taxon>
    </lineage>
</organism>
<keyword evidence="3" id="KW-1185">Reference proteome</keyword>
<dbReference type="InterPro" id="IPR036721">
    <property type="entry name" value="RCK_C_sf"/>
</dbReference>
<dbReference type="GO" id="GO:0006813">
    <property type="term" value="P:potassium ion transport"/>
    <property type="evidence" value="ECO:0007669"/>
    <property type="project" value="InterPro"/>
</dbReference>
<dbReference type="PANTHER" id="PTHR30445">
    <property type="entry name" value="K(+)_H(+) ANTIPORTER SUBUNIT KHTT"/>
    <property type="match status" value="1"/>
</dbReference>
<evidence type="ECO:0000259" key="1">
    <source>
        <dbReference type="PROSITE" id="PS51202"/>
    </source>
</evidence>
<dbReference type="PANTHER" id="PTHR30445:SF8">
    <property type="entry name" value="K(+)_H(+) ANTIPORTER SUBUNIT KHTT"/>
    <property type="match status" value="1"/>
</dbReference>
<dbReference type="InterPro" id="IPR006037">
    <property type="entry name" value="RCK_C"/>
</dbReference>
<protein>
    <submittedName>
        <fullName evidence="2">Potassium transporter</fullName>
    </submittedName>
</protein>
<dbReference type="SUPFAM" id="SSF116726">
    <property type="entry name" value="TrkA C-terminal domain-like"/>
    <property type="match status" value="1"/>
</dbReference>
<dbReference type="PIRSF" id="PIRSF005028">
    <property type="entry name" value="KhtT"/>
    <property type="match status" value="1"/>
</dbReference>
<sequence length="165" mass="18539">MEIKESELPGIGRKFEIINANEDKVVIIIHENGRREIYHFDDDDYEESISGVSFNDNESRQIAAILGGMVYKPTALESVEIAFDDLIIEWHKIEDGTAVVDRLIGEIDIRNNYSINVIAIIKKDKKKLLSPGPDSKIEAGDVMVISGERKDIKRIITELLSKKGG</sequence>
<dbReference type="RefSeq" id="WP_041088595.1">
    <property type="nucleotide sequence ID" value="NZ_JXRP01000017.1"/>
</dbReference>
<dbReference type="InterPro" id="IPR026278">
    <property type="entry name" value="KhtT"/>
</dbReference>
<comment type="caution">
    <text evidence="2">The sequence shown here is derived from an EMBL/GenBank/DDBJ whole genome shotgun (WGS) entry which is preliminary data.</text>
</comment>
<name>A0A0C2VMZ7_9BACL</name>
<dbReference type="Proteomes" id="UP000031938">
    <property type="component" value="Unassembled WGS sequence"/>
</dbReference>
<dbReference type="STRING" id="889306.KP78_21750"/>
<feature type="domain" description="RCK C-terminal" evidence="1">
    <location>
        <begin position="76"/>
        <end position="161"/>
    </location>
</feature>
<dbReference type="PROSITE" id="PS51202">
    <property type="entry name" value="RCK_C"/>
    <property type="match status" value="1"/>
</dbReference>
<evidence type="ECO:0000313" key="3">
    <source>
        <dbReference type="Proteomes" id="UP000031938"/>
    </source>
</evidence>
<dbReference type="Gene3D" id="3.30.70.1450">
    <property type="entry name" value="Regulator of K+ conductance, C-terminal domain"/>
    <property type="match status" value="1"/>
</dbReference>
<evidence type="ECO:0000313" key="2">
    <source>
        <dbReference type="EMBL" id="KIL45826.1"/>
    </source>
</evidence>
<dbReference type="Pfam" id="PF02080">
    <property type="entry name" value="TrkA_C"/>
    <property type="match status" value="1"/>
</dbReference>
<dbReference type="OrthoDB" id="67547at2"/>
<dbReference type="InterPro" id="IPR058776">
    <property type="entry name" value="KhtT-like_N"/>
</dbReference>
<accession>A0A0C2VMZ7</accession>
<dbReference type="PATRIC" id="fig|889306.3.peg.2190"/>
<dbReference type="Pfam" id="PF25991">
    <property type="entry name" value="KhtT_N"/>
    <property type="match status" value="1"/>
</dbReference>
<gene>
    <name evidence="2" type="ORF">KP78_21750</name>
</gene>
<dbReference type="InterPro" id="IPR050144">
    <property type="entry name" value="AAE_transporter"/>
</dbReference>
<dbReference type="EMBL" id="JXRP01000017">
    <property type="protein sequence ID" value="KIL45826.1"/>
    <property type="molecule type" value="Genomic_DNA"/>
</dbReference>